<comment type="caution">
    <text evidence="1">The sequence shown here is derived from an EMBL/GenBank/DDBJ whole genome shotgun (WGS) entry which is preliminary data.</text>
</comment>
<gene>
    <name evidence="1" type="ORF">Cflav_PD1410</name>
</gene>
<dbReference type="Proteomes" id="UP000003688">
    <property type="component" value="Unassembled WGS sequence"/>
</dbReference>
<reference evidence="1 2" key="1">
    <citation type="journal article" date="2011" name="J. Bacteriol.">
        <title>Genome sequence of 'Pedosphaera parvula' Ellin514, an aerobic Verrucomicrobial isolate from pasture soil.</title>
        <authorList>
            <person name="Kant R."/>
            <person name="van Passel M.W."/>
            <person name="Sangwan P."/>
            <person name="Palva A."/>
            <person name="Lucas S."/>
            <person name="Copeland A."/>
            <person name="Lapidus A."/>
            <person name="Glavina Del Rio T."/>
            <person name="Dalin E."/>
            <person name="Tice H."/>
            <person name="Bruce D."/>
            <person name="Goodwin L."/>
            <person name="Pitluck S."/>
            <person name="Chertkov O."/>
            <person name="Larimer F.W."/>
            <person name="Land M.L."/>
            <person name="Hauser L."/>
            <person name="Brettin T.S."/>
            <person name="Detter J.C."/>
            <person name="Han S."/>
            <person name="de Vos W.M."/>
            <person name="Janssen P.H."/>
            <person name="Smidt H."/>
        </authorList>
    </citation>
    <scope>NUCLEOTIDE SEQUENCE [LARGE SCALE GENOMIC DNA]</scope>
    <source>
        <strain evidence="1 2">Ellin514</strain>
    </source>
</reference>
<dbReference type="AlphaFoldDB" id="B9XPI2"/>
<sequence length="51" mass="5396">MDNGADVPVMGVMVFPTCSGGITLAAIEACSWLTGECPTACLLKVYRLNYL</sequence>
<protein>
    <submittedName>
        <fullName evidence="1">Uncharacterized protein</fullName>
    </submittedName>
</protein>
<name>B9XPI2_PEDPL</name>
<organism evidence="1 2">
    <name type="scientific">Pedosphaera parvula (strain Ellin514)</name>
    <dbReference type="NCBI Taxonomy" id="320771"/>
    <lineage>
        <taxon>Bacteria</taxon>
        <taxon>Pseudomonadati</taxon>
        <taxon>Verrucomicrobiota</taxon>
        <taxon>Pedosphaerae</taxon>
        <taxon>Pedosphaerales</taxon>
        <taxon>Pedosphaeraceae</taxon>
        <taxon>Pedosphaera</taxon>
    </lineage>
</organism>
<accession>B9XPI2</accession>
<evidence type="ECO:0000313" key="1">
    <source>
        <dbReference type="EMBL" id="EEF58210.1"/>
    </source>
</evidence>
<dbReference type="EMBL" id="ABOX02000047">
    <property type="protein sequence ID" value="EEF58210.1"/>
    <property type="molecule type" value="Genomic_DNA"/>
</dbReference>
<evidence type="ECO:0000313" key="2">
    <source>
        <dbReference type="Proteomes" id="UP000003688"/>
    </source>
</evidence>
<proteinExistence type="predicted"/>
<keyword evidence="2" id="KW-1185">Reference proteome</keyword>